<gene>
    <name evidence="3" type="ORF">GCM10023215_43740</name>
</gene>
<dbReference type="Gene3D" id="3.40.50.720">
    <property type="entry name" value="NAD(P)-binding Rossmann-like Domain"/>
    <property type="match status" value="1"/>
</dbReference>
<sequence length="181" mass="18982">MDAFGSLDVLVNNAGTNPAHGPIVDQDRARFLKTLEVDLWAPALWAGVAWRAWMRDHGGVVVNIASVGAYVNAPGLGVYGASKAALVHMTQQLAIELAPGVRVNAVAPGVVRTALSRSLWEGREAAAGANTLLGRLGTVEEVAAAVAYLVSDDARVGDGRDPGDRRGRAPGLMRRRTPRAA</sequence>
<dbReference type="InterPro" id="IPR002347">
    <property type="entry name" value="SDR_fam"/>
</dbReference>
<dbReference type="PANTHER" id="PTHR43943:SF2">
    <property type="entry name" value="DEHYDROGENASE_REDUCTASE 4"/>
    <property type="match status" value="1"/>
</dbReference>
<comment type="similarity">
    <text evidence="1">Belongs to the short-chain dehydrogenases/reductases (SDR) family.</text>
</comment>
<feature type="region of interest" description="Disordered" evidence="2">
    <location>
        <begin position="157"/>
        <end position="181"/>
    </location>
</feature>
<dbReference type="PRINTS" id="PR00080">
    <property type="entry name" value="SDRFAMILY"/>
</dbReference>
<dbReference type="Proteomes" id="UP001500325">
    <property type="component" value="Unassembled WGS sequence"/>
</dbReference>
<protein>
    <recommendedName>
        <fullName evidence="5">3-oxoacyl-[acyl-carrier protein] reductase</fullName>
    </recommendedName>
</protein>
<dbReference type="RefSeq" id="WP_345382585.1">
    <property type="nucleotide sequence ID" value="NZ_BAABIC010000015.1"/>
</dbReference>
<comment type="caution">
    <text evidence="3">The sequence shown here is derived from an EMBL/GenBank/DDBJ whole genome shotgun (WGS) entry which is preliminary data.</text>
</comment>
<evidence type="ECO:0000256" key="2">
    <source>
        <dbReference type="SAM" id="MobiDB-lite"/>
    </source>
</evidence>
<reference evidence="4" key="1">
    <citation type="journal article" date="2019" name="Int. J. Syst. Evol. Microbiol.">
        <title>The Global Catalogue of Microorganisms (GCM) 10K type strain sequencing project: providing services to taxonomists for standard genome sequencing and annotation.</title>
        <authorList>
            <consortium name="The Broad Institute Genomics Platform"/>
            <consortium name="The Broad Institute Genome Sequencing Center for Infectious Disease"/>
            <person name="Wu L."/>
            <person name="Ma J."/>
        </authorList>
    </citation>
    <scope>NUCLEOTIDE SEQUENCE [LARGE SCALE GENOMIC DNA]</scope>
    <source>
        <strain evidence="4">JCM 18055</strain>
    </source>
</reference>
<evidence type="ECO:0000256" key="1">
    <source>
        <dbReference type="ARBA" id="ARBA00006484"/>
    </source>
</evidence>
<dbReference type="SUPFAM" id="SSF51735">
    <property type="entry name" value="NAD(P)-binding Rossmann-fold domains"/>
    <property type="match status" value="1"/>
</dbReference>
<dbReference type="InterPro" id="IPR036291">
    <property type="entry name" value="NAD(P)-bd_dom_sf"/>
</dbReference>
<name>A0ABP8X3S2_9PSEU</name>
<feature type="compositionally biased region" description="Basic and acidic residues" evidence="2">
    <location>
        <begin position="157"/>
        <end position="167"/>
    </location>
</feature>
<dbReference type="PROSITE" id="PS00061">
    <property type="entry name" value="ADH_SHORT"/>
    <property type="match status" value="1"/>
</dbReference>
<dbReference type="PRINTS" id="PR00081">
    <property type="entry name" value="GDHRDH"/>
</dbReference>
<accession>A0ABP8X3S2</accession>
<organism evidence="3 4">
    <name type="scientific">Pseudonocardia yuanmonensis</name>
    <dbReference type="NCBI Taxonomy" id="1095914"/>
    <lineage>
        <taxon>Bacteria</taxon>
        <taxon>Bacillati</taxon>
        <taxon>Actinomycetota</taxon>
        <taxon>Actinomycetes</taxon>
        <taxon>Pseudonocardiales</taxon>
        <taxon>Pseudonocardiaceae</taxon>
        <taxon>Pseudonocardia</taxon>
    </lineage>
</organism>
<evidence type="ECO:0000313" key="3">
    <source>
        <dbReference type="EMBL" id="GAA4700282.1"/>
    </source>
</evidence>
<proteinExistence type="inferred from homology"/>
<dbReference type="Pfam" id="PF13561">
    <property type="entry name" value="adh_short_C2"/>
    <property type="match status" value="1"/>
</dbReference>
<dbReference type="PANTHER" id="PTHR43943">
    <property type="entry name" value="DEHYDROGENASE/REDUCTASE (SDR FAMILY) MEMBER 4"/>
    <property type="match status" value="1"/>
</dbReference>
<keyword evidence="4" id="KW-1185">Reference proteome</keyword>
<dbReference type="CDD" id="cd05233">
    <property type="entry name" value="SDR_c"/>
    <property type="match status" value="1"/>
</dbReference>
<dbReference type="InterPro" id="IPR020904">
    <property type="entry name" value="Sc_DH/Rdtase_CS"/>
</dbReference>
<evidence type="ECO:0000313" key="4">
    <source>
        <dbReference type="Proteomes" id="UP001500325"/>
    </source>
</evidence>
<dbReference type="EMBL" id="BAABIC010000015">
    <property type="protein sequence ID" value="GAA4700282.1"/>
    <property type="molecule type" value="Genomic_DNA"/>
</dbReference>
<evidence type="ECO:0008006" key="5">
    <source>
        <dbReference type="Google" id="ProtNLM"/>
    </source>
</evidence>